<reference evidence="4" key="3">
    <citation type="submission" date="2019-06" db="EMBL/GenBank/DDBJ databases">
        <authorList>
            <person name="Poynton C."/>
            <person name="Hasenbein S."/>
            <person name="Benoit J.B."/>
            <person name="Sepulveda M.S."/>
            <person name="Poelchau M.F."/>
            <person name="Murali S.C."/>
            <person name="Chen S."/>
            <person name="Glastad K.M."/>
            <person name="Werren J.H."/>
            <person name="Vineis J.H."/>
            <person name="Bowen J.L."/>
            <person name="Friedrich M."/>
            <person name="Jones J."/>
            <person name="Robertson H.M."/>
            <person name="Feyereisen R."/>
            <person name="Mechler-Hickson A."/>
            <person name="Mathers N."/>
            <person name="Lee C.E."/>
            <person name="Colbourne J.K."/>
            <person name="Biales A."/>
            <person name="Johnston J.S."/>
            <person name="Wellborn G.A."/>
            <person name="Rosendale A.J."/>
            <person name="Cridge A.G."/>
            <person name="Munoz-Torres M.C."/>
            <person name="Bain P.A."/>
            <person name="Manny A.R."/>
            <person name="Major K.M."/>
            <person name="Lambert F.N."/>
            <person name="Vulpe C.D."/>
            <person name="Tuck P."/>
            <person name="Blalock B.J."/>
            <person name="Lin Y.-Y."/>
            <person name="Smith M.E."/>
            <person name="Ochoa-Acuna H."/>
            <person name="Chen M.-J.M."/>
            <person name="Childers C.P."/>
            <person name="Qu J."/>
            <person name="Dugan S."/>
            <person name="Lee S.L."/>
            <person name="Chao H."/>
            <person name="Dinh H."/>
            <person name="Han Y."/>
            <person name="Doddapaneni H."/>
            <person name="Worley K.C."/>
            <person name="Muzny D.M."/>
            <person name="Gibbs R.A."/>
            <person name="Richards S."/>
        </authorList>
    </citation>
    <scope>NUCLEOTIDE SEQUENCE</scope>
    <source>
        <strain evidence="4">HAZT.00-mixed</strain>
        <tissue evidence="4">Whole organism</tissue>
    </source>
</reference>
<dbReference type="AlphaFoldDB" id="A0A6A0GQG5"/>
<feature type="non-terminal residue" evidence="4">
    <location>
        <position position="168"/>
    </location>
</feature>
<protein>
    <recommendedName>
        <fullName evidence="5">Glucuronosyltransferase</fullName>
    </recommendedName>
</protein>
<dbReference type="InterPro" id="IPR002213">
    <property type="entry name" value="UDP_glucos_trans"/>
</dbReference>
<comment type="similarity">
    <text evidence="1">Belongs to the UDP-glycosyltransferase family.</text>
</comment>
<dbReference type="Proteomes" id="UP000711488">
    <property type="component" value="Unassembled WGS sequence"/>
</dbReference>
<reference evidence="4" key="2">
    <citation type="journal article" date="2018" name="Environ. Sci. Technol.">
        <title>The Toxicogenome of Hyalella azteca: A Model for Sediment Ecotoxicology and Evolutionary Toxicology.</title>
        <authorList>
            <person name="Poynton H.C."/>
            <person name="Hasenbein S."/>
            <person name="Benoit J.B."/>
            <person name="Sepulveda M.S."/>
            <person name="Poelchau M.F."/>
            <person name="Hughes D.S.T."/>
            <person name="Murali S.C."/>
            <person name="Chen S."/>
            <person name="Glastad K.M."/>
            <person name="Goodisman M.A.D."/>
            <person name="Werren J.H."/>
            <person name="Vineis J.H."/>
            <person name="Bowen J.L."/>
            <person name="Friedrich M."/>
            <person name="Jones J."/>
            <person name="Robertson H.M."/>
            <person name="Feyereisen R."/>
            <person name="Mechler-Hickson A."/>
            <person name="Mathers N."/>
            <person name="Lee C.E."/>
            <person name="Colbourne J.K."/>
            <person name="Biales A."/>
            <person name="Johnston J.S."/>
            <person name="Wellborn G.A."/>
            <person name="Rosendale A.J."/>
            <person name="Cridge A.G."/>
            <person name="Munoz-Torres M.C."/>
            <person name="Bain P.A."/>
            <person name="Manny A.R."/>
            <person name="Major K.M."/>
            <person name="Lambert F.N."/>
            <person name="Vulpe C.D."/>
            <person name="Tuck P."/>
            <person name="Blalock B.J."/>
            <person name="Lin Y.Y."/>
            <person name="Smith M.E."/>
            <person name="Ochoa-Acuna H."/>
            <person name="Chen M.M."/>
            <person name="Childers C.P."/>
            <person name="Qu J."/>
            <person name="Dugan S."/>
            <person name="Lee S.L."/>
            <person name="Chao H."/>
            <person name="Dinh H."/>
            <person name="Han Y."/>
            <person name="Doddapaneni H."/>
            <person name="Worley K.C."/>
            <person name="Muzny D.M."/>
            <person name="Gibbs R.A."/>
            <person name="Richards S."/>
        </authorList>
    </citation>
    <scope>NUCLEOTIDE SEQUENCE</scope>
    <source>
        <strain evidence="4">HAZT.00-mixed</strain>
        <tissue evidence="4">Whole organism</tissue>
    </source>
</reference>
<dbReference type="PANTHER" id="PTHR48043:SF145">
    <property type="entry name" value="FI06409P-RELATED"/>
    <property type="match status" value="1"/>
</dbReference>
<dbReference type="Pfam" id="PF00201">
    <property type="entry name" value="UDPGT"/>
    <property type="match status" value="1"/>
</dbReference>
<evidence type="ECO:0000256" key="2">
    <source>
        <dbReference type="ARBA" id="ARBA00022676"/>
    </source>
</evidence>
<dbReference type="FunFam" id="3.40.50.2000:FF:000050">
    <property type="entry name" value="UDP-glucuronosyltransferase"/>
    <property type="match status" value="1"/>
</dbReference>
<organism evidence="4">
    <name type="scientific">Hyalella azteca</name>
    <name type="common">Amphipod</name>
    <dbReference type="NCBI Taxonomy" id="294128"/>
    <lineage>
        <taxon>Eukaryota</taxon>
        <taxon>Metazoa</taxon>
        <taxon>Ecdysozoa</taxon>
        <taxon>Arthropoda</taxon>
        <taxon>Crustacea</taxon>
        <taxon>Multicrustacea</taxon>
        <taxon>Malacostraca</taxon>
        <taxon>Eumalacostraca</taxon>
        <taxon>Peracarida</taxon>
        <taxon>Amphipoda</taxon>
        <taxon>Senticaudata</taxon>
        <taxon>Talitrida</taxon>
        <taxon>Talitroidea</taxon>
        <taxon>Hyalellidae</taxon>
        <taxon>Hyalella</taxon>
    </lineage>
</organism>
<name>A0A6A0GQG5_HYAAZ</name>
<dbReference type="Gene3D" id="3.40.50.2000">
    <property type="entry name" value="Glycogen Phosphorylase B"/>
    <property type="match status" value="1"/>
</dbReference>
<dbReference type="InterPro" id="IPR050271">
    <property type="entry name" value="UDP-glycosyltransferase"/>
</dbReference>
<evidence type="ECO:0000256" key="1">
    <source>
        <dbReference type="ARBA" id="ARBA00009995"/>
    </source>
</evidence>
<reference evidence="4" key="1">
    <citation type="submission" date="2014-08" db="EMBL/GenBank/DDBJ databases">
        <authorList>
            <person name="Murali S."/>
            <person name="Richards S."/>
            <person name="Bandaranaike D."/>
            <person name="Bellair M."/>
            <person name="Blankenburg K."/>
            <person name="Chao H."/>
            <person name="Dinh H."/>
            <person name="Doddapaneni H."/>
            <person name="Dugan-Rocha S."/>
            <person name="Elkadiri S."/>
            <person name="Gnanaolivu R."/>
            <person name="Hughes D."/>
            <person name="Lee S."/>
            <person name="Li M."/>
            <person name="Ming W."/>
            <person name="Munidasa M."/>
            <person name="Muniz J."/>
            <person name="Nguyen L."/>
            <person name="Osuji N."/>
            <person name="Pu L.-L."/>
            <person name="Puazo M."/>
            <person name="Skinner E."/>
            <person name="Qu C."/>
            <person name="Quiroz J."/>
            <person name="Raj R."/>
            <person name="Weissenberger G."/>
            <person name="Xin Y."/>
            <person name="Zou X."/>
            <person name="Han Y."/>
            <person name="Worley K."/>
            <person name="Muzny D."/>
            <person name="Gibbs R."/>
        </authorList>
    </citation>
    <scope>NUCLEOTIDE SEQUENCE</scope>
    <source>
        <strain evidence="4">HAZT.00-mixed</strain>
        <tissue evidence="4">Whole organism</tissue>
    </source>
</reference>
<dbReference type="EMBL" id="JQDR03016906">
    <property type="protein sequence ID" value="KAA0184511.1"/>
    <property type="molecule type" value="Genomic_DNA"/>
</dbReference>
<proteinExistence type="inferred from homology"/>
<keyword evidence="3" id="KW-0808">Transferase</keyword>
<sequence length="168" mass="19037">MERSTFPSYFQDLSDFLSGTTPVVYMSLGSVARSSAMPQEYKDIFFSAFAKLPYKVLWKFEEKPPKTAKNLLVQSWMPQQDILGLQREIYVFYFTAHPNVKVFISHCGLLGAQEALHFGTPIIGLPLFGDQPKNAVELESAGVARKLSWLELNEQLLIDTIRDLIETS</sequence>
<comment type="caution">
    <text evidence="4">The sequence shown here is derived from an EMBL/GenBank/DDBJ whole genome shotgun (WGS) entry which is preliminary data.</text>
</comment>
<gene>
    <name evidence="4" type="ORF">HAZT_HAZT005993</name>
</gene>
<accession>A0A6A0GQG5</accession>
<dbReference type="PANTHER" id="PTHR48043">
    <property type="entry name" value="EG:EG0003.4 PROTEIN-RELATED"/>
    <property type="match status" value="1"/>
</dbReference>
<keyword evidence="2" id="KW-0328">Glycosyltransferase</keyword>
<evidence type="ECO:0000256" key="3">
    <source>
        <dbReference type="ARBA" id="ARBA00022679"/>
    </source>
</evidence>
<dbReference type="GO" id="GO:0008194">
    <property type="term" value="F:UDP-glycosyltransferase activity"/>
    <property type="evidence" value="ECO:0007669"/>
    <property type="project" value="InterPro"/>
</dbReference>
<dbReference type="SUPFAM" id="SSF53756">
    <property type="entry name" value="UDP-Glycosyltransferase/glycogen phosphorylase"/>
    <property type="match status" value="1"/>
</dbReference>
<evidence type="ECO:0000313" key="4">
    <source>
        <dbReference type="EMBL" id="KAA0184511.1"/>
    </source>
</evidence>
<evidence type="ECO:0008006" key="5">
    <source>
        <dbReference type="Google" id="ProtNLM"/>
    </source>
</evidence>
<dbReference type="CDD" id="cd03784">
    <property type="entry name" value="GT1_Gtf-like"/>
    <property type="match status" value="1"/>
</dbReference>